<proteinExistence type="predicted"/>
<reference evidence="2" key="1">
    <citation type="submission" date="2012-03" db="EMBL/GenBank/DDBJ databases">
        <title>Functional metagenomics reveals considerable lignocellulase gene clusters in the gut microbiome of a wood-feeding higher termite.</title>
        <authorList>
            <person name="Liu N."/>
        </authorList>
    </citation>
    <scope>NUCLEOTIDE SEQUENCE</scope>
</reference>
<keyword evidence="1" id="KW-0175">Coiled coil</keyword>
<dbReference type="EMBL" id="JQ844281">
    <property type="protein sequence ID" value="AGS54230.1"/>
    <property type="molecule type" value="Genomic_DNA"/>
</dbReference>
<dbReference type="AlphaFoldDB" id="A0A806K2G0"/>
<feature type="coiled-coil region" evidence="1">
    <location>
        <begin position="301"/>
        <end position="351"/>
    </location>
</feature>
<evidence type="ECO:0000256" key="1">
    <source>
        <dbReference type="SAM" id="Coils"/>
    </source>
</evidence>
<sequence length="373" mass="42098">MDDRKKRIDELEKLKRESRFSLDSLLEGFGENLYGRIEDSAEFEDVLKYNTLQKDIADSTAAIFTVEEQERRFKELEDTIKLKEQEEKERGKELTEVLGKLGKAMLANEAYNEFTSVFKEQADALATRVGSLENRISELENKNGGNVFSWIGKSAHGLVLKTFLSKAQESQEQLYRSVGERYKRQDGGAQPVAGGEDGEVAIYCEEIEKLRGVSDATADELSKLRDEKRILSASFGVEGSPQKQVQALKNRIASVKDDLRSLYRNFGAQAAGIMDAEISPQRKYFIDTLVTAEDGENIGRAVKLNQSIVNSEKEIAKLQASLSIDEENVKIEKYRKQIDEKRGRITDLEKSIADIGESIKDSEAYIKELQKML</sequence>
<feature type="coiled-coil region" evidence="1">
    <location>
        <begin position="207"/>
        <end position="265"/>
    </location>
</feature>
<organism evidence="2">
    <name type="scientific">uncultured bacterium contig00113</name>
    <dbReference type="NCBI Taxonomy" id="1181576"/>
    <lineage>
        <taxon>Bacteria</taxon>
        <taxon>environmental samples</taxon>
    </lineage>
</organism>
<protein>
    <submittedName>
        <fullName evidence="2">Uncharacterized protein</fullName>
    </submittedName>
</protein>
<name>A0A806K2G0_9BACT</name>
<accession>A0A806K2G0</accession>
<evidence type="ECO:0000313" key="2">
    <source>
        <dbReference type="EMBL" id="AGS54230.1"/>
    </source>
</evidence>